<reference evidence="1" key="1">
    <citation type="submission" date="2020-09" db="EMBL/GenBank/DDBJ databases">
        <title>A novel bacterium of genus Paenibacillus, isolated from South China Sea.</title>
        <authorList>
            <person name="Huang H."/>
            <person name="Mo K."/>
            <person name="Hu Y."/>
        </authorList>
    </citation>
    <scope>NUCLEOTIDE SEQUENCE</scope>
    <source>
        <strain evidence="1">IB182363</strain>
    </source>
</reference>
<sequence length="405" mass="44968">MSQQAHAERAHALLGASKAEQWINCPPSARLQESVPDKRSSYADEGTTAHELSEIKLRRRLFPCDSKERKKLDAALEYLKQNPLYDAEMENAVQEYVEIVEERFMAAKARSTDAIVLLEERLDFSEWVPNGFGTGDVVLIADGVMEIVDLKYGKGVPVSAIGNPQMRLYALGALDGFGFLYDIREVHMTIVQPRLDSVSTNIMQVDELLDWAETVVRPAAALADAGEGEFKPGDHCRWCKVKATCRARADENMQALQYEFQDPALLSLDEIGSILYVAEKLASWAKDIGDYAFEQAKAGKRIPSWKLVEGRSNRAITDKDAAWNVLEDAKINGEKLDKDKFLKPQELLGIGELEKRIGKKELGKLIGDLIVKPAGKPTLVPETDPRAELNSVDADFAGEDFSDAV</sequence>
<evidence type="ECO:0000313" key="2">
    <source>
        <dbReference type="Proteomes" id="UP000639396"/>
    </source>
</evidence>
<comment type="caution">
    <text evidence="1">The sequence shown here is derived from an EMBL/GenBank/DDBJ whole genome shotgun (WGS) entry which is preliminary data.</text>
</comment>
<dbReference type="Proteomes" id="UP000639396">
    <property type="component" value="Unassembled WGS sequence"/>
</dbReference>
<name>A0A927C5A9_9BACL</name>
<dbReference type="InterPro" id="IPR021229">
    <property type="entry name" value="DUF2800"/>
</dbReference>
<dbReference type="RefSeq" id="WP_190925788.1">
    <property type="nucleotide sequence ID" value="NZ_JACXJA010000006.1"/>
</dbReference>
<keyword evidence="2" id="KW-1185">Reference proteome</keyword>
<dbReference type="Pfam" id="PF10926">
    <property type="entry name" value="DUF2800"/>
    <property type="match status" value="1"/>
</dbReference>
<gene>
    <name evidence="1" type="ORF">IDH45_06430</name>
</gene>
<dbReference type="EMBL" id="JACXJA010000006">
    <property type="protein sequence ID" value="MBD2861628.1"/>
    <property type="molecule type" value="Genomic_DNA"/>
</dbReference>
<organism evidence="1 2">
    <name type="scientific">Paenibacillus oceani</name>
    <dbReference type="NCBI Taxonomy" id="2772510"/>
    <lineage>
        <taxon>Bacteria</taxon>
        <taxon>Bacillati</taxon>
        <taxon>Bacillota</taxon>
        <taxon>Bacilli</taxon>
        <taxon>Bacillales</taxon>
        <taxon>Paenibacillaceae</taxon>
        <taxon>Paenibacillus</taxon>
    </lineage>
</organism>
<proteinExistence type="predicted"/>
<dbReference type="Gene3D" id="3.90.320.10">
    <property type="match status" value="1"/>
</dbReference>
<evidence type="ECO:0000313" key="1">
    <source>
        <dbReference type="EMBL" id="MBD2861628.1"/>
    </source>
</evidence>
<dbReference type="AlphaFoldDB" id="A0A927C5A9"/>
<dbReference type="InterPro" id="IPR011604">
    <property type="entry name" value="PDDEXK-like_dom_sf"/>
</dbReference>
<accession>A0A927C5A9</accession>
<protein>
    <submittedName>
        <fullName evidence="1">DUF2800 domain-containing protein</fullName>
    </submittedName>
</protein>